<accession>A0A246FHC7</accession>
<dbReference type="InterPro" id="IPR043754">
    <property type="entry name" value="DUF5700"/>
</dbReference>
<organism evidence="2 3">
    <name type="scientific">Hymenobacter amundsenii</name>
    <dbReference type="NCBI Taxonomy" id="2006685"/>
    <lineage>
        <taxon>Bacteria</taxon>
        <taxon>Pseudomonadati</taxon>
        <taxon>Bacteroidota</taxon>
        <taxon>Cytophagia</taxon>
        <taxon>Cytophagales</taxon>
        <taxon>Hymenobacteraceae</taxon>
        <taxon>Hymenobacter</taxon>
    </lineage>
</organism>
<feature type="chain" id="PRO_5013235851" description="DUF2268 domain-containing protein" evidence="1">
    <location>
        <begin position="24"/>
        <end position="361"/>
    </location>
</feature>
<dbReference type="OrthoDB" id="657291at2"/>
<reference evidence="2 3" key="1">
    <citation type="submission" date="2017-06" db="EMBL/GenBank/DDBJ databases">
        <title>Hymenobacter amundsenii sp. nov. isolated from regoliths in Antarctica.</title>
        <authorList>
            <person name="Sedlacek I."/>
            <person name="Kralova S."/>
            <person name="Pantucek R."/>
            <person name="Svec P."/>
            <person name="Holochova P."/>
            <person name="Stankova E."/>
            <person name="Vrbovska V."/>
            <person name="Busse H.-J."/>
        </authorList>
    </citation>
    <scope>NUCLEOTIDE SEQUENCE [LARGE SCALE GENOMIC DNA]</scope>
    <source>
        <strain evidence="2 3">CCM 8682</strain>
    </source>
</reference>
<dbReference type="RefSeq" id="WP_088465637.1">
    <property type="nucleotide sequence ID" value="NZ_NIRR01000038.1"/>
</dbReference>
<keyword evidence="1" id="KW-0732">Signal</keyword>
<proteinExistence type="predicted"/>
<dbReference type="EMBL" id="NIRR01000038">
    <property type="protein sequence ID" value="OWP61918.1"/>
    <property type="molecule type" value="Genomic_DNA"/>
</dbReference>
<evidence type="ECO:0008006" key="4">
    <source>
        <dbReference type="Google" id="ProtNLM"/>
    </source>
</evidence>
<evidence type="ECO:0000313" key="2">
    <source>
        <dbReference type="EMBL" id="OWP61918.1"/>
    </source>
</evidence>
<sequence>MKPVIQFAFSCLLLLGSSWPASAQRIEDGPLQAYWTLIEPLKRGDSLRVADWRQFLALEGNDAYIKNQGFGPKYLANLRRAVEVVYQPQQAELLQERLRDPVKNWLTYKVHQYKAHEPALKAYQAQLKQPAYLETVYRAAWAWLPKRLHQRDPAATIYLLGIENDAIAGNHLLILTLWAAYNQDRLLSGSLIGHELHHQLRQPVAFHNVADPDKGLLYVLNGVLNEGSADLIDKPVALRHESDLPMEFQRSEFLLDQADSIVQVLDQRLAAMARSNGTDAQPEKYYRTLIRQTSGHCPGYYMADIIVRNGLRRSLLRQIQNPFAFIYLYNQAARRDAAKPHVLSEAAIEQVRRLEKKYWPG</sequence>
<evidence type="ECO:0000256" key="1">
    <source>
        <dbReference type="SAM" id="SignalP"/>
    </source>
</evidence>
<evidence type="ECO:0000313" key="3">
    <source>
        <dbReference type="Proteomes" id="UP000197277"/>
    </source>
</evidence>
<gene>
    <name evidence="2" type="ORF">CDA63_16875</name>
</gene>
<feature type="signal peptide" evidence="1">
    <location>
        <begin position="1"/>
        <end position="23"/>
    </location>
</feature>
<dbReference type="Pfam" id="PF18958">
    <property type="entry name" value="DUF5700"/>
    <property type="match status" value="1"/>
</dbReference>
<name>A0A246FHC7_9BACT</name>
<dbReference type="Proteomes" id="UP000197277">
    <property type="component" value="Unassembled WGS sequence"/>
</dbReference>
<protein>
    <recommendedName>
        <fullName evidence="4">DUF2268 domain-containing protein</fullName>
    </recommendedName>
</protein>
<comment type="caution">
    <text evidence="2">The sequence shown here is derived from an EMBL/GenBank/DDBJ whole genome shotgun (WGS) entry which is preliminary data.</text>
</comment>
<dbReference type="AlphaFoldDB" id="A0A246FHC7"/>
<keyword evidence="3" id="KW-1185">Reference proteome</keyword>